<protein>
    <submittedName>
        <fullName evidence="2">Haloalkane dehalogenase</fullName>
        <ecNumber evidence="2">3.8.1.5</ecNumber>
    </submittedName>
</protein>
<accession>A0A7K1V0N1</accession>
<dbReference type="NCBIfam" id="NF002938">
    <property type="entry name" value="PRK03592.1"/>
    <property type="match status" value="1"/>
</dbReference>
<dbReference type="Proteomes" id="UP000466794">
    <property type="component" value="Unassembled WGS sequence"/>
</dbReference>
<dbReference type="Gene3D" id="3.40.50.1820">
    <property type="entry name" value="alpha/beta hydrolase"/>
    <property type="match status" value="1"/>
</dbReference>
<dbReference type="EC" id="3.8.1.5" evidence="2"/>
<dbReference type="GO" id="GO:0018786">
    <property type="term" value="F:haloalkane dehalogenase activity"/>
    <property type="evidence" value="ECO:0007669"/>
    <property type="project" value="UniProtKB-EC"/>
</dbReference>
<feature type="domain" description="AB hydrolase-1" evidence="1">
    <location>
        <begin position="24"/>
        <end position="143"/>
    </location>
</feature>
<evidence type="ECO:0000313" key="2">
    <source>
        <dbReference type="EMBL" id="MVU80144.1"/>
    </source>
</evidence>
<dbReference type="InterPro" id="IPR000073">
    <property type="entry name" value="AB_hydrolase_1"/>
</dbReference>
<gene>
    <name evidence="2" type="ORF">GPX89_23225</name>
</gene>
<keyword evidence="3" id="KW-1185">Reference proteome</keyword>
<organism evidence="2 3">
    <name type="scientific">Nocardia terrae</name>
    <dbReference type="NCBI Taxonomy" id="2675851"/>
    <lineage>
        <taxon>Bacteria</taxon>
        <taxon>Bacillati</taxon>
        <taxon>Actinomycetota</taxon>
        <taxon>Actinomycetes</taxon>
        <taxon>Mycobacteriales</taxon>
        <taxon>Nocardiaceae</taxon>
        <taxon>Nocardia</taxon>
    </lineage>
</organism>
<proteinExistence type="predicted"/>
<dbReference type="InterPro" id="IPR000639">
    <property type="entry name" value="Epox_hydrolase-like"/>
</dbReference>
<dbReference type="PANTHER" id="PTHR43798:SF24">
    <property type="entry name" value="CIS-3-ALKYL-4-ALKYLOXETAN-2-ONE DECARBOXYLASE"/>
    <property type="match status" value="1"/>
</dbReference>
<dbReference type="PRINTS" id="PR00111">
    <property type="entry name" value="ABHYDROLASE"/>
</dbReference>
<comment type="caution">
    <text evidence="2">The sequence shown here is derived from an EMBL/GenBank/DDBJ whole genome shotgun (WGS) entry which is preliminary data.</text>
</comment>
<dbReference type="EMBL" id="WRPP01000004">
    <property type="protein sequence ID" value="MVU80144.1"/>
    <property type="molecule type" value="Genomic_DNA"/>
</dbReference>
<name>A0A7K1V0N1_9NOCA</name>
<dbReference type="InterPro" id="IPR029058">
    <property type="entry name" value="AB_hydrolase_fold"/>
</dbReference>
<dbReference type="AlphaFoldDB" id="A0A7K1V0N1"/>
<keyword evidence="2" id="KW-0378">Hydrolase</keyword>
<dbReference type="GO" id="GO:0016020">
    <property type="term" value="C:membrane"/>
    <property type="evidence" value="ECO:0007669"/>
    <property type="project" value="TreeGrafter"/>
</dbReference>
<evidence type="ECO:0000259" key="1">
    <source>
        <dbReference type="Pfam" id="PF00561"/>
    </source>
</evidence>
<dbReference type="PANTHER" id="PTHR43798">
    <property type="entry name" value="MONOACYLGLYCEROL LIPASE"/>
    <property type="match status" value="1"/>
</dbReference>
<evidence type="ECO:0000313" key="3">
    <source>
        <dbReference type="Proteomes" id="UP000466794"/>
    </source>
</evidence>
<dbReference type="SUPFAM" id="SSF53474">
    <property type="entry name" value="alpha/beta-Hydrolases"/>
    <property type="match status" value="1"/>
</dbReference>
<dbReference type="PRINTS" id="PR00412">
    <property type="entry name" value="EPOXHYDRLASE"/>
</dbReference>
<sequence length="292" mass="32114">MATIDVLDSFINYIDTDPGRAGIPVVFLHGNPTSSYLWRNVIPQVSGETRVLAPDLIGMGGSGKPESDYRFVDHARYLDAWFDALGLDQVVLVGHDWGGALGMGWAARHPGRVRGIAVVETFLRPLHWSDLPPQGEQLFRRFWSPEGEKMVLEDNLFIEFNLPTAIPTLTAEAHDAYRAPYPTPESRKPMLAWPREFPIIGEPGETVAIVENYDRWMASTPGVPKLIMHVDQGVGLGSPEVVRWAAETFASAETVNIGPAGHHCPEEQPDAIGQAVADWARRHALLTTPAVA</sequence>
<dbReference type="Pfam" id="PF00561">
    <property type="entry name" value="Abhydrolase_1"/>
    <property type="match status" value="1"/>
</dbReference>
<reference evidence="2 3" key="1">
    <citation type="submission" date="2019-12" db="EMBL/GenBank/DDBJ databases">
        <title>Nocardia sp. nov. ET3-3 isolated from soil.</title>
        <authorList>
            <person name="Kanchanasin P."/>
            <person name="Tanasupawat S."/>
            <person name="Yuki M."/>
            <person name="Kudo T."/>
        </authorList>
    </citation>
    <scope>NUCLEOTIDE SEQUENCE [LARGE SCALE GENOMIC DNA]</scope>
    <source>
        <strain evidence="2 3">ET3-3</strain>
    </source>
</reference>
<dbReference type="InterPro" id="IPR050266">
    <property type="entry name" value="AB_hydrolase_sf"/>
</dbReference>